<gene>
    <name evidence="1" type="ORF">FC093_16500</name>
</gene>
<keyword evidence="2" id="KW-1185">Reference proteome</keyword>
<organism evidence="1 2">
    <name type="scientific">Ilyomonas limi</name>
    <dbReference type="NCBI Taxonomy" id="2575867"/>
    <lineage>
        <taxon>Bacteria</taxon>
        <taxon>Pseudomonadati</taxon>
        <taxon>Bacteroidota</taxon>
        <taxon>Chitinophagia</taxon>
        <taxon>Chitinophagales</taxon>
        <taxon>Chitinophagaceae</taxon>
        <taxon>Ilyomonas</taxon>
    </lineage>
</organism>
<name>A0A4U3KZM1_9BACT</name>
<dbReference type="Proteomes" id="UP000305848">
    <property type="component" value="Unassembled WGS sequence"/>
</dbReference>
<dbReference type="AlphaFoldDB" id="A0A4U3KZM1"/>
<reference evidence="1 2" key="1">
    <citation type="submission" date="2019-05" db="EMBL/GenBank/DDBJ databases">
        <title>Panacibacter sp. strain 17mud1-8 Genome sequencing and assembly.</title>
        <authorList>
            <person name="Chhetri G."/>
        </authorList>
    </citation>
    <scope>NUCLEOTIDE SEQUENCE [LARGE SCALE GENOMIC DNA]</scope>
    <source>
        <strain evidence="1 2">17mud1-8</strain>
    </source>
</reference>
<comment type="caution">
    <text evidence="1">The sequence shown here is derived from an EMBL/GenBank/DDBJ whole genome shotgun (WGS) entry which is preliminary data.</text>
</comment>
<accession>A0A4U3KZM1</accession>
<proteinExistence type="predicted"/>
<dbReference type="RefSeq" id="WP_137262909.1">
    <property type="nucleotide sequence ID" value="NZ_SZQL01000014.1"/>
</dbReference>
<protein>
    <submittedName>
        <fullName evidence="1">Uncharacterized protein</fullName>
    </submittedName>
</protein>
<evidence type="ECO:0000313" key="2">
    <source>
        <dbReference type="Proteomes" id="UP000305848"/>
    </source>
</evidence>
<evidence type="ECO:0000313" key="1">
    <source>
        <dbReference type="EMBL" id="TKK66636.1"/>
    </source>
</evidence>
<dbReference type="EMBL" id="SZQL01000014">
    <property type="protein sequence ID" value="TKK66636.1"/>
    <property type="molecule type" value="Genomic_DNA"/>
</dbReference>
<sequence>MAKIKFNLVELQGKIGNLVFVNSKTYGTHVRLPRGTHTKATINNILKQNAANAATVTQTARCLHQAFKKLCGPFKQKDLWQVMLSRMFKAEVMTIPYLIACLNGLEMNAAYPLQQLTTIPLFTTTFKRRQLMVVLQTAATVQFTDSLHADSYFMELTAIWLNKDGNRQETASQATEWIPLNGDAFSFELLYTPPTWASSYLLLLKMQAGKGGNTIEQFKATGMRVVATGAC</sequence>
<dbReference type="OrthoDB" id="668305at2"/>